<evidence type="ECO:0000313" key="3">
    <source>
        <dbReference type="Proteomes" id="UP000481339"/>
    </source>
</evidence>
<evidence type="ECO:0000256" key="1">
    <source>
        <dbReference type="SAM" id="Phobius"/>
    </source>
</evidence>
<keyword evidence="3" id="KW-1185">Reference proteome</keyword>
<reference evidence="2 3" key="1">
    <citation type="submission" date="2019-09" db="EMBL/GenBank/DDBJ databases">
        <title>Phylogeny of genus Pseudoclavibacter and closely related genus.</title>
        <authorList>
            <person name="Li Y."/>
        </authorList>
    </citation>
    <scope>NUCLEOTIDE SEQUENCE [LARGE SCALE GENOMIC DNA]</scope>
    <source>
        <strain evidence="2 3">JCM 16921</strain>
    </source>
</reference>
<dbReference type="Proteomes" id="UP000481339">
    <property type="component" value="Unassembled WGS sequence"/>
</dbReference>
<keyword evidence="1" id="KW-1133">Transmembrane helix</keyword>
<feature type="transmembrane region" description="Helical" evidence="1">
    <location>
        <begin position="80"/>
        <end position="99"/>
    </location>
</feature>
<comment type="caution">
    <text evidence="2">The sequence shown here is derived from an EMBL/GenBank/DDBJ whole genome shotgun (WGS) entry which is preliminary data.</text>
</comment>
<dbReference type="Pfam" id="PF11255">
    <property type="entry name" value="DUF3054"/>
    <property type="match status" value="1"/>
</dbReference>
<accession>A0A7C8FVP3</accession>
<keyword evidence="1" id="KW-0472">Membrane</keyword>
<dbReference type="InterPro" id="IPR021414">
    <property type="entry name" value="DUF3054"/>
</dbReference>
<organism evidence="2 3">
    <name type="scientific">Pseudoclavibacter caeni</name>
    <dbReference type="NCBI Taxonomy" id="908846"/>
    <lineage>
        <taxon>Bacteria</taxon>
        <taxon>Bacillati</taxon>
        <taxon>Actinomycetota</taxon>
        <taxon>Actinomycetes</taxon>
        <taxon>Micrococcales</taxon>
        <taxon>Microbacteriaceae</taxon>
        <taxon>Pseudoclavibacter</taxon>
    </lineage>
</organism>
<proteinExistence type="predicted"/>
<feature type="transmembrane region" description="Helical" evidence="1">
    <location>
        <begin position="27"/>
        <end position="45"/>
    </location>
</feature>
<feature type="transmembrane region" description="Helical" evidence="1">
    <location>
        <begin position="52"/>
        <end position="74"/>
    </location>
</feature>
<name>A0A7C8FVP3_9MICO</name>
<dbReference type="OrthoDB" id="3698172at2"/>
<sequence length="112" mass="11995">MLDAVSILLFAFIGVRAHATDPSVRHLFEVAMPFLLAAVVGWGVVRAWRRPLAVSGSGVIVWLVTIVGGVLLRAVTLHGFAFGFLVVTSITLALFMLGWRGIVGAIARRIDA</sequence>
<dbReference type="EMBL" id="WBKA01000001">
    <property type="protein sequence ID" value="KAB1633818.1"/>
    <property type="molecule type" value="Genomic_DNA"/>
</dbReference>
<evidence type="ECO:0000313" key="2">
    <source>
        <dbReference type="EMBL" id="KAB1633818.1"/>
    </source>
</evidence>
<protein>
    <submittedName>
        <fullName evidence="2">DUF3054 domain-containing protein</fullName>
    </submittedName>
</protein>
<keyword evidence="1" id="KW-0812">Transmembrane</keyword>
<dbReference type="AlphaFoldDB" id="A0A7C8FVP3"/>
<gene>
    <name evidence="2" type="ORF">F8O02_00155</name>
</gene>